<gene>
    <name evidence="2" type="ORF">UFOVP780_5</name>
</gene>
<organism evidence="2">
    <name type="scientific">uncultured Caudovirales phage</name>
    <dbReference type="NCBI Taxonomy" id="2100421"/>
    <lineage>
        <taxon>Viruses</taxon>
        <taxon>Duplodnaviria</taxon>
        <taxon>Heunggongvirae</taxon>
        <taxon>Uroviricota</taxon>
        <taxon>Caudoviricetes</taxon>
        <taxon>Peduoviridae</taxon>
        <taxon>Maltschvirus</taxon>
        <taxon>Maltschvirus maltsch</taxon>
    </lineage>
</organism>
<evidence type="ECO:0000256" key="1">
    <source>
        <dbReference type="SAM" id="Phobius"/>
    </source>
</evidence>
<protein>
    <submittedName>
        <fullName evidence="2">Uncharacterized protein</fullName>
    </submittedName>
</protein>
<feature type="transmembrane region" description="Helical" evidence="1">
    <location>
        <begin position="49"/>
        <end position="67"/>
    </location>
</feature>
<keyword evidence="1" id="KW-0472">Membrane</keyword>
<accession>A0A6J5NY39</accession>
<name>A0A6J5NY39_9CAUD</name>
<keyword evidence="1" id="KW-1133">Transmembrane helix</keyword>
<proteinExistence type="predicted"/>
<dbReference type="EMBL" id="LR796730">
    <property type="protein sequence ID" value="CAB4161948.1"/>
    <property type="molecule type" value="Genomic_DNA"/>
</dbReference>
<keyword evidence="1" id="KW-0812">Transmembrane</keyword>
<sequence length="68" mass="7861">MINLNSLHDDLKEIVELDKIGIVGETHSYNIYAGQHHIKNMKLFNFMKWGGKICSIILIGYIIYKIVL</sequence>
<reference evidence="2" key="1">
    <citation type="submission" date="2020-04" db="EMBL/GenBank/DDBJ databases">
        <authorList>
            <person name="Chiriac C."/>
            <person name="Salcher M."/>
            <person name="Ghai R."/>
            <person name="Kavagutti S V."/>
        </authorList>
    </citation>
    <scope>NUCLEOTIDE SEQUENCE</scope>
</reference>
<evidence type="ECO:0000313" key="2">
    <source>
        <dbReference type="EMBL" id="CAB4161948.1"/>
    </source>
</evidence>